<sequence>MQSDRGDEYTNQRLREPDCFERKSRASAKKVKIEISANTLERLFVQGQLCAAEFSCLNAESKQVVQSLCLNTCMHRICREEKLKVGEFQIEVTREYT</sequence>
<name>A0A1E5BVY8_9GAMM</name>
<evidence type="ECO:0000313" key="2">
    <source>
        <dbReference type="Proteomes" id="UP000095039"/>
    </source>
</evidence>
<evidence type="ECO:0000313" key="1">
    <source>
        <dbReference type="EMBL" id="OEE57433.1"/>
    </source>
</evidence>
<keyword evidence="2" id="KW-1185">Reference proteome</keyword>
<accession>A0A1E5BVY8</accession>
<proteinExistence type="predicted"/>
<reference evidence="1 2" key="1">
    <citation type="journal article" date="2012" name="Science">
        <title>Ecological populations of bacteria act as socially cohesive units of antibiotic production and resistance.</title>
        <authorList>
            <person name="Cordero O.X."/>
            <person name="Wildschutte H."/>
            <person name="Kirkup B."/>
            <person name="Proehl S."/>
            <person name="Ngo L."/>
            <person name="Hussain F."/>
            <person name="Le Roux F."/>
            <person name="Mincer T."/>
            <person name="Polz M.F."/>
        </authorList>
    </citation>
    <scope>NUCLEOTIDE SEQUENCE [LARGE SCALE GENOMIC DNA]</scope>
    <source>
        <strain evidence="1 2">FF-454</strain>
    </source>
</reference>
<protein>
    <submittedName>
        <fullName evidence="1">Uncharacterized protein</fullName>
    </submittedName>
</protein>
<dbReference type="EMBL" id="AJWN02000109">
    <property type="protein sequence ID" value="OEE57433.1"/>
    <property type="molecule type" value="Genomic_DNA"/>
</dbReference>
<dbReference type="Proteomes" id="UP000095039">
    <property type="component" value="Unassembled WGS sequence"/>
</dbReference>
<comment type="caution">
    <text evidence="1">The sequence shown here is derived from an EMBL/GenBank/DDBJ whole genome shotgun (WGS) entry which is preliminary data.</text>
</comment>
<dbReference type="AlphaFoldDB" id="A0A1E5BVY8"/>
<organism evidence="1 2">
    <name type="scientific">Enterovibrio norvegicus FF-454</name>
    <dbReference type="NCBI Taxonomy" id="1185651"/>
    <lineage>
        <taxon>Bacteria</taxon>
        <taxon>Pseudomonadati</taxon>
        <taxon>Pseudomonadota</taxon>
        <taxon>Gammaproteobacteria</taxon>
        <taxon>Vibrionales</taxon>
        <taxon>Vibrionaceae</taxon>
        <taxon>Enterovibrio</taxon>
    </lineage>
</organism>
<gene>
    <name evidence="1" type="ORF">A1OK_17570</name>
</gene>